<evidence type="ECO:0000313" key="7">
    <source>
        <dbReference type="RefSeq" id="XP_027358912.1"/>
    </source>
</evidence>
<proteinExistence type="predicted"/>
<dbReference type="OrthoDB" id="5988181at2759"/>
<keyword evidence="1" id="KW-0677">Repeat</keyword>
<feature type="domain" description="DRBM" evidence="5">
    <location>
        <begin position="162"/>
        <end position="231"/>
    </location>
</feature>
<dbReference type="GO" id="GO:0003723">
    <property type="term" value="F:RNA binding"/>
    <property type="evidence" value="ECO:0007669"/>
    <property type="project" value="UniProtKB-UniRule"/>
</dbReference>
<evidence type="ECO:0000256" key="2">
    <source>
        <dbReference type="ARBA" id="ARBA00022884"/>
    </source>
</evidence>
<feature type="region of interest" description="Disordered" evidence="4">
    <location>
        <begin position="402"/>
        <end position="421"/>
    </location>
</feature>
<dbReference type="GeneID" id="113867684"/>
<feature type="domain" description="DRBM" evidence="5">
    <location>
        <begin position="241"/>
        <end position="309"/>
    </location>
</feature>
<dbReference type="SMART" id="SM00358">
    <property type="entry name" value="DSRM"/>
    <property type="match status" value="3"/>
</dbReference>
<dbReference type="PROSITE" id="PS50137">
    <property type="entry name" value="DS_RBD"/>
    <property type="match status" value="3"/>
</dbReference>
<name>A0A8B8LSX8_ABRPR</name>
<organism evidence="6 7">
    <name type="scientific">Abrus precatorius</name>
    <name type="common">Indian licorice</name>
    <name type="synonym">Glycine abrus</name>
    <dbReference type="NCBI Taxonomy" id="3816"/>
    <lineage>
        <taxon>Eukaryota</taxon>
        <taxon>Viridiplantae</taxon>
        <taxon>Streptophyta</taxon>
        <taxon>Embryophyta</taxon>
        <taxon>Tracheophyta</taxon>
        <taxon>Spermatophyta</taxon>
        <taxon>Magnoliopsida</taxon>
        <taxon>eudicotyledons</taxon>
        <taxon>Gunneridae</taxon>
        <taxon>Pentapetalae</taxon>
        <taxon>rosids</taxon>
        <taxon>fabids</taxon>
        <taxon>Fabales</taxon>
        <taxon>Fabaceae</taxon>
        <taxon>Papilionoideae</taxon>
        <taxon>50 kb inversion clade</taxon>
        <taxon>NPAAA clade</taxon>
        <taxon>indigoferoid/millettioid clade</taxon>
        <taxon>Abreae</taxon>
        <taxon>Abrus</taxon>
    </lineage>
</organism>
<dbReference type="RefSeq" id="XP_027358912.1">
    <property type="nucleotide sequence ID" value="XM_027503111.1"/>
</dbReference>
<keyword evidence="2 3" id="KW-0694">RNA-binding</keyword>
<dbReference type="KEGG" id="aprc:113867684"/>
<evidence type="ECO:0000256" key="3">
    <source>
        <dbReference type="PROSITE-ProRule" id="PRU00266"/>
    </source>
</evidence>
<feature type="compositionally biased region" description="Polar residues" evidence="4">
    <location>
        <begin position="402"/>
        <end position="420"/>
    </location>
</feature>
<evidence type="ECO:0000313" key="6">
    <source>
        <dbReference type="Proteomes" id="UP000694853"/>
    </source>
</evidence>
<protein>
    <submittedName>
        <fullName evidence="7">Double-stranded RNA-binding protein 1-like isoform X1</fullName>
    </submittedName>
</protein>
<dbReference type="Pfam" id="PF00035">
    <property type="entry name" value="dsrm"/>
    <property type="match status" value="3"/>
</dbReference>
<accession>A0A8B8LSX8</accession>
<sequence length="458" mass="50540">MYKTKIQELCQRRSWRIPEYETTREGPDHNPRFTSTVIVNAIPFRSPTAARTAKQAQNDAAMQAFLHFVSPSPSPSPSPLSPCSFPQHSLSISGFSSFPQPSLCESSPGSSGPSFDVDNILRTNRVLQPRLEEGCQTSPINSPVTVVRDTMTAKDHKNMSHLYKNQLQSYAQKRNLNLPVYSSEWEGPPHAMRFKCRVTVDGQTYESDKFYSSLKHAEHAAAEVALLFLSPDGVQEDRTGLYKNLLQELVQKEGFGLPIYSSSKYGEAHMPIFVSQVEVEGELFTGQEAKSKKQAEMSAAKAAYMALKERKGKLDQSSYFPFPTHEGQAPEFSSDHSESKAAADLPHNTNPNSLVSLGFVTENQQNKDRPKEGFSSYGNATGCTEGSSLSNDKSAPFLSDSTKVVSDTGNGASSTAVDSTSQRKKVVVYSRKTNMEIEDGGTLMPISDDKWVAYKYSH</sequence>
<feature type="region of interest" description="Disordered" evidence="4">
    <location>
        <begin position="317"/>
        <end position="348"/>
    </location>
</feature>
<gene>
    <name evidence="7" type="primary">LOC113867684</name>
</gene>
<dbReference type="Proteomes" id="UP000694853">
    <property type="component" value="Unplaced"/>
</dbReference>
<evidence type="ECO:0000256" key="1">
    <source>
        <dbReference type="ARBA" id="ARBA00022737"/>
    </source>
</evidence>
<reference evidence="6" key="1">
    <citation type="journal article" date="2019" name="Toxins">
        <title>Detection of Abrin-Like and Prepropulchellin-Like Toxin Genes and Transcripts Using Whole Genome Sequencing and Full-Length Transcript Sequencing of Abrus precatorius.</title>
        <authorList>
            <person name="Hovde B.T."/>
            <person name="Daligault H.E."/>
            <person name="Hanschen E.R."/>
            <person name="Kunde Y.A."/>
            <person name="Johnson M.B."/>
            <person name="Starkenburg S.R."/>
            <person name="Johnson S.L."/>
        </authorList>
    </citation>
    <scope>NUCLEOTIDE SEQUENCE [LARGE SCALE GENOMIC DNA]</scope>
</reference>
<dbReference type="PANTHER" id="PTHR46031">
    <property type="match status" value="1"/>
</dbReference>
<evidence type="ECO:0000256" key="4">
    <source>
        <dbReference type="SAM" id="MobiDB-lite"/>
    </source>
</evidence>
<reference evidence="7" key="2">
    <citation type="submission" date="2025-08" db="UniProtKB">
        <authorList>
            <consortium name="RefSeq"/>
        </authorList>
    </citation>
    <scope>IDENTIFICATION</scope>
    <source>
        <tissue evidence="7">Young leaves</tissue>
    </source>
</reference>
<dbReference type="InterPro" id="IPR014720">
    <property type="entry name" value="dsRBD_dom"/>
</dbReference>
<dbReference type="PANTHER" id="PTHR46031:SF16">
    <property type="entry name" value="DOUBLE-STRANDED RNA-BINDING PROTEIN 4"/>
    <property type="match status" value="1"/>
</dbReference>
<evidence type="ECO:0000259" key="5">
    <source>
        <dbReference type="PROSITE" id="PS50137"/>
    </source>
</evidence>
<keyword evidence="6" id="KW-1185">Reference proteome</keyword>
<dbReference type="SUPFAM" id="SSF54768">
    <property type="entry name" value="dsRNA-binding domain-like"/>
    <property type="match status" value="3"/>
</dbReference>
<dbReference type="AlphaFoldDB" id="A0A8B8LSX8"/>
<feature type="domain" description="DRBM" evidence="5">
    <location>
        <begin position="1"/>
        <end position="70"/>
    </location>
</feature>
<dbReference type="Gene3D" id="3.30.160.20">
    <property type="match status" value="3"/>
</dbReference>